<organism evidence="1 2">
    <name type="scientific">Streptomyces actinomycinicus</name>
    <dbReference type="NCBI Taxonomy" id="1695166"/>
    <lineage>
        <taxon>Bacteria</taxon>
        <taxon>Bacillati</taxon>
        <taxon>Actinomycetota</taxon>
        <taxon>Actinomycetes</taxon>
        <taxon>Kitasatosporales</taxon>
        <taxon>Streptomycetaceae</taxon>
        <taxon>Streptomyces</taxon>
    </lineage>
</organism>
<dbReference type="EMBL" id="JAERRK010000030">
    <property type="protein sequence ID" value="MBL1087275.1"/>
    <property type="molecule type" value="Genomic_DNA"/>
</dbReference>
<dbReference type="Gene3D" id="2.40.10.480">
    <property type="match status" value="1"/>
</dbReference>
<keyword evidence="2" id="KW-1185">Reference proteome</keyword>
<name>A0A937ESF9_9ACTN</name>
<accession>A0A937ESF9</accession>
<dbReference type="Proteomes" id="UP000661858">
    <property type="component" value="Unassembled WGS sequence"/>
</dbReference>
<dbReference type="SUPFAM" id="SSF50998">
    <property type="entry name" value="Quinoprotein alcohol dehydrogenase-like"/>
    <property type="match status" value="1"/>
</dbReference>
<gene>
    <name evidence="1" type="ORF">JK359_35855</name>
</gene>
<evidence type="ECO:0000313" key="2">
    <source>
        <dbReference type="Proteomes" id="UP000661858"/>
    </source>
</evidence>
<comment type="caution">
    <text evidence="1">The sequence shown here is derived from an EMBL/GenBank/DDBJ whole genome shotgun (WGS) entry which is preliminary data.</text>
</comment>
<dbReference type="AlphaFoldDB" id="A0A937ESF9"/>
<proteinExistence type="predicted"/>
<evidence type="ECO:0000313" key="1">
    <source>
        <dbReference type="EMBL" id="MBL1087275.1"/>
    </source>
</evidence>
<protein>
    <submittedName>
        <fullName evidence="1">PQQ-binding-like beta-propeller repeat protein</fullName>
    </submittedName>
</protein>
<sequence length="99" mass="10224">MVRQRGRLCGFGGRNDGWGGAEYAWSDSHRLADAAVVTGGLRHTPAGPTLAAPSHQPWTYTTGGGVESSPAVVEGTVYIGSHVEKEYALDAATGQDGAP</sequence>
<dbReference type="InterPro" id="IPR011047">
    <property type="entry name" value="Quinoprotein_ADH-like_sf"/>
</dbReference>
<reference evidence="1" key="1">
    <citation type="submission" date="2021-01" db="EMBL/GenBank/DDBJ databases">
        <title>WGS of actinomycetes isolated from Thailand.</title>
        <authorList>
            <person name="Thawai C."/>
        </authorList>
    </citation>
    <scope>NUCLEOTIDE SEQUENCE</scope>
    <source>
        <strain evidence="1">RCU-197</strain>
    </source>
</reference>